<accession>A0A090M2I1</accession>
<dbReference type="PANTHER" id="PTHR37904">
    <property type="entry name" value="OS10G0566900 PROTEIN"/>
    <property type="match status" value="1"/>
</dbReference>
<dbReference type="Pfam" id="PF15011">
    <property type="entry name" value="CA109-like"/>
    <property type="match status" value="1"/>
</dbReference>
<dbReference type="PANTHER" id="PTHR37904:SF2">
    <property type="entry name" value="OS10G0566900 PROTEIN"/>
    <property type="match status" value="1"/>
</dbReference>
<keyword evidence="2" id="KW-1185">Reference proteome</keyword>
<dbReference type="RefSeq" id="XP_022839236.1">
    <property type="nucleotide sequence ID" value="XM_022984036.1"/>
</dbReference>
<reference evidence="2" key="1">
    <citation type="journal article" date="2006" name="Proc. Natl. Acad. Sci. U.S.A.">
        <title>Genome analysis of the smallest free-living eukaryote Ostreococcus tauri unveils many unique features.</title>
        <authorList>
            <person name="Derelle E."/>
            <person name="Ferraz C."/>
            <person name="Rombauts S."/>
            <person name="Rouze P."/>
            <person name="Worden A.Z."/>
            <person name="Robbens S."/>
            <person name="Partensky F."/>
            <person name="Degroeve S."/>
            <person name="Echeynie S."/>
            <person name="Cooke R."/>
            <person name="Saeys Y."/>
            <person name="Wuyts J."/>
            <person name="Jabbari K."/>
            <person name="Bowler C."/>
            <person name="Panaud O."/>
            <person name="Piegu B."/>
            <person name="Ball S.G."/>
            <person name="Ral J.-P."/>
            <person name="Bouget F.-Y."/>
            <person name="Piganeau G."/>
            <person name="De Baets B."/>
            <person name="Picard A."/>
            <person name="Delseny M."/>
            <person name="Demaille J."/>
            <person name="Van de Peer Y."/>
            <person name="Moreau H."/>
        </authorList>
    </citation>
    <scope>NUCLEOTIDE SEQUENCE [LARGE SCALE GENOMIC DNA]</scope>
    <source>
        <strain evidence="2">OTTH 0595 / CCAP 157/2 / RCC745</strain>
    </source>
</reference>
<sequence length="203" mass="22754">MSHGALDAYRDAYARVRVEREAWAREHARARALFGAVVNAFERLPALARAMTVQTYGDDVDAMFARATVSAQYASLDAMFVGLVEACEGLERVATAMRRAKTDAWRRIDAMEHAPRLGGGEKVGPQPSVAECVLGLEEMWRMHRDESALARALTTRARTCEDAEELRTMHRLFAAQANLDPEEIRLIIDRVPVKNVESDRGRR</sequence>
<dbReference type="EMBL" id="CAID01000006">
    <property type="protein sequence ID" value="CEF98386.1"/>
    <property type="molecule type" value="Genomic_DNA"/>
</dbReference>
<protein>
    <submittedName>
        <fullName evidence="1">Unnamed product</fullName>
    </submittedName>
</protein>
<dbReference type="STRING" id="70448.A0A090M2I1"/>
<reference evidence="1 2" key="2">
    <citation type="journal article" date="2014" name="BMC Genomics">
        <title>An improved genome of the model marine alga Ostreococcus tauri unfolds by assessing Illumina de novo assemblies.</title>
        <authorList>
            <person name="Blanc-Mathieu R."/>
            <person name="Verhelst B."/>
            <person name="Derelle E."/>
            <person name="Rombauts S."/>
            <person name="Bouget F.Y."/>
            <person name="Carre I."/>
            <person name="Chateau A."/>
            <person name="Eyre-Walker A."/>
            <person name="Grimsley N."/>
            <person name="Moreau H."/>
            <person name="Piegu B."/>
            <person name="Rivals E."/>
            <person name="Schackwitz W."/>
            <person name="Van de Peer Y."/>
            <person name="Piganeau G."/>
        </authorList>
    </citation>
    <scope>NUCLEOTIDE SEQUENCE [LARGE SCALE GENOMIC DNA]</scope>
    <source>
        <strain evidence="2">OTTH 0595 / CCAP 157/2 / RCC745</strain>
    </source>
</reference>
<dbReference type="GeneID" id="34945908"/>
<organism evidence="1 2">
    <name type="scientific">Ostreococcus tauri</name>
    <name type="common">Marine green alga</name>
    <dbReference type="NCBI Taxonomy" id="70448"/>
    <lineage>
        <taxon>Eukaryota</taxon>
        <taxon>Viridiplantae</taxon>
        <taxon>Chlorophyta</taxon>
        <taxon>Mamiellophyceae</taxon>
        <taxon>Mamiellales</taxon>
        <taxon>Bathycoccaceae</taxon>
        <taxon>Ostreococcus</taxon>
    </lineage>
</organism>
<dbReference type="OrthoDB" id="2018540at2759"/>
<evidence type="ECO:0000313" key="2">
    <source>
        <dbReference type="Proteomes" id="UP000009170"/>
    </source>
</evidence>
<dbReference type="KEGG" id="ota:OT_ostta06g02620"/>
<dbReference type="Proteomes" id="UP000009170">
    <property type="component" value="Unassembled WGS sequence"/>
</dbReference>
<dbReference type="InParanoid" id="A0A090M2I1"/>
<evidence type="ECO:0000313" key="1">
    <source>
        <dbReference type="EMBL" id="CEF98386.1"/>
    </source>
</evidence>
<proteinExistence type="predicted"/>
<dbReference type="AlphaFoldDB" id="A0A090M2I1"/>
<gene>
    <name evidence="1" type="ORF">OT_ostta06g02620</name>
</gene>
<comment type="caution">
    <text evidence="1">The sequence shown here is derived from an EMBL/GenBank/DDBJ whole genome shotgun (WGS) entry which is preliminary data.</text>
</comment>
<name>A0A090M2I1_OSTTA</name>
<dbReference type="InterPro" id="IPR038985">
    <property type="entry name" value="OPRN-like"/>
</dbReference>
<dbReference type="InterPro" id="IPR029159">
    <property type="entry name" value="CA109-like"/>
</dbReference>